<name>A0A1G7DZ44_9PROT</name>
<gene>
    <name evidence="1" type="ORF">SAMN05421720_10886</name>
</gene>
<organism evidence="1 2">
    <name type="scientific">Rhodospira trueperi</name>
    <dbReference type="NCBI Taxonomy" id="69960"/>
    <lineage>
        <taxon>Bacteria</taxon>
        <taxon>Pseudomonadati</taxon>
        <taxon>Pseudomonadota</taxon>
        <taxon>Alphaproteobacteria</taxon>
        <taxon>Rhodospirillales</taxon>
        <taxon>Rhodospirillaceae</taxon>
        <taxon>Rhodospira</taxon>
    </lineage>
</organism>
<evidence type="ECO:0000313" key="1">
    <source>
        <dbReference type="EMBL" id="SDE56365.1"/>
    </source>
</evidence>
<dbReference type="Proteomes" id="UP000199412">
    <property type="component" value="Unassembled WGS sequence"/>
</dbReference>
<proteinExistence type="predicted"/>
<dbReference type="EMBL" id="FNAP01000008">
    <property type="protein sequence ID" value="SDE56365.1"/>
    <property type="molecule type" value="Genomic_DNA"/>
</dbReference>
<sequence length="85" mass="9495">MFGAMRPLSAVANGFHVDRVGERHDVDSFAGNAEPAMTDVLNEPIILTLMRHDGVDMDSLQHLIHEAGNDLLRRRDEAEDAERDI</sequence>
<protein>
    <submittedName>
        <fullName evidence="1">Uncharacterized protein</fullName>
    </submittedName>
</protein>
<reference evidence="1 2" key="1">
    <citation type="submission" date="2016-10" db="EMBL/GenBank/DDBJ databases">
        <authorList>
            <person name="de Groot N.N."/>
        </authorList>
    </citation>
    <scope>NUCLEOTIDE SEQUENCE [LARGE SCALE GENOMIC DNA]</scope>
    <source>
        <strain evidence="1 2">ATCC 700224</strain>
    </source>
</reference>
<evidence type="ECO:0000313" key="2">
    <source>
        <dbReference type="Proteomes" id="UP000199412"/>
    </source>
</evidence>
<dbReference type="AlphaFoldDB" id="A0A1G7DZ44"/>
<keyword evidence="2" id="KW-1185">Reference proteome</keyword>
<accession>A0A1G7DZ44</accession>